<keyword evidence="1" id="KW-0812">Transmembrane</keyword>
<protein>
    <recommendedName>
        <fullName evidence="4">MSHA biogenesis protein MshP</fullName>
    </recommendedName>
</protein>
<keyword evidence="1" id="KW-0472">Membrane</keyword>
<feature type="transmembrane region" description="Helical" evidence="1">
    <location>
        <begin position="12"/>
        <end position="33"/>
    </location>
</feature>
<name>A0ABS8GC15_9ALTE</name>
<evidence type="ECO:0008006" key="4">
    <source>
        <dbReference type="Google" id="ProtNLM"/>
    </source>
</evidence>
<evidence type="ECO:0000313" key="3">
    <source>
        <dbReference type="Proteomes" id="UP001520878"/>
    </source>
</evidence>
<reference evidence="2 3" key="1">
    <citation type="submission" date="2021-10" db="EMBL/GenBank/DDBJ databases">
        <title>Draft genome of Aestuariibacter halophilus JC2043.</title>
        <authorList>
            <person name="Emsley S.A."/>
            <person name="Pfannmuller K.M."/>
            <person name="Ushijima B."/>
            <person name="Saw J.H."/>
            <person name="Videau P."/>
        </authorList>
    </citation>
    <scope>NUCLEOTIDE SEQUENCE [LARGE SCALE GENOMIC DNA]</scope>
    <source>
        <strain evidence="2 3">JC2043</strain>
    </source>
</reference>
<keyword evidence="1" id="KW-1133">Transmembrane helix</keyword>
<accession>A0ABS8GC15</accession>
<evidence type="ECO:0000256" key="1">
    <source>
        <dbReference type="SAM" id="Phobius"/>
    </source>
</evidence>
<keyword evidence="3" id="KW-1185">Reference proteome</keyword>
<evidence type="ECO:0000313" key="2">
    <source>
        <dbReference type="EMBL" id="MCC2617646.1"/>
    </source>
</evidence>
<sequence length="134" mass="14440">MQSARTQHGSMLVMAIFVITVLAFLGLAALQLLTTSSTNTVYEVYGLKARQAAQSVLEASMVNAFPLDGSVASCQEINEVFDASSGLQGCQAVSRCALQTYDNEVFLRFVSTGSCQVGEIYTQRRLMVDTVVAQ</sequence>
<comment type="caution">
    <text evidence="2">The sequence shown here is derived from an EMBL/GenBank/DDBJ whole genome shotgun (WGS) entry which is preliminary data.</text>
</comment>
<gene>
    <name evidence="2" type="ORF">LJ739_15440</name>
</gene>
<dbReference type="EMBL" id="JAJEWP010000005">
    <property type="protein sequence ID" value="MCC2617646.1"/>
    <property type="molecule type" value="Genomic_DNA"/>
</dbReference>
<organism evidence="2 3">
    <name type="scientific">Fluctibacter halophilus</name>
    <dbReference type="NCBI Taxonomy" id="226011"/>
    <lineage>
        <taxon>Bacteria</taxon>
        <taxon>Pseudomonadati</taxon>
        <taxon>Pseudomonadota</taxon>
        <taxon>Gammaproteobacteria</taxon>
        <taxon>Alteromonadales</taxon>
        <taxon>Alteromonadaceae</taxon>
        <taxon>Fluctibacter</taxon>
    </lineage>
</organism>
<proteinExistence type="predicted"/>
<dbReference type="Proteomes" id="UP001520878">
    <property type="component" value="Unassembled WGS sequence"/>
</dbReference>
<dbReference type="RefSeq" id="WP_229161952.1">
    <property type="nucleotide sequence ID" value="NZ_JAJEWP010000005.1"/>
</dbReference>